<feature type="signal peptide" evidence="7">
    <location>
        <begin position="1"/>
        <end position="20"/>
    </location>
</feature>
<evidence type="ECO:0000256" key="4">
    <source>
        <dbReference type="ARBA" id="ARBA00022786"/>
    </source>
</evidence>
<gene>
    <name evidence="8" type="ORF">VitviT2T_010474</name>
</gene>
<dbReference type="PANTHER" id="PTHR14957:SF1">
    <property type="entry name" value="UBIQUITIN-LIKE-CONJUGATING ENZYME ATG10"/>
    <property type="match status" value="1"/>
</dbReference>
<sequence length="323" mass="36861">MGWPIVFGVIAVMKIRILSASYDNPWNDPKLCNSCSLGQSMDVEFLYFSTLSLLSTQTFRIIHVLFNEYFTGKFYRTSSSCGVFLVSSGGKVAMDISSWDGTLSSSDFCLAAHAFTEKWKRINPVLPPWSWVPRPKSPWLTSHEVEGYLSLENMCILRSCEEDHDEKSHKGNEEPNCPGKDEYIDNATLVQSYSHDVRYFDFHIVHSASYRVPVLYFRTFSSDGQPLLLEDVEKELPGNSTNVLMESKWTFITQEEHPYLNRPWYKLHPCGTSEWMKLLFLTDPSLGGSQGVPVELYLSSWISMVGQAVGLKVPLEMFNKRTE</sequence>
<protein>
    <recommendedName>
        <fullName evidence="2">Ubiquitin-like-conjugating enzyme ATG10</fullName>
    </recommendedName>
    <alternativeName>
        <fullName evidence="6">Autophagy-related protein 10</fullName>
    </alternativeName>
</protein>
<dbReference type="EMBL" id="CP126654">
    <property type="protein sequence ID" value="WJZ91398.1"/>
    <property type="molecule type" value="Genomic_DNA"/>
</dbReference>
<evidence type="ECO:0000313" key="9">
    <source>
        <dbReference type="Proteomes" id="UP001227230"/>
    </source>
</evidence>
<keyword evidence="3" id="KW-0808">Transferase</keyword>
<dbReference type="Proteomes" id="UP001227230">
    <property type="component" value="Chromosome 7"/>
</dbReference>
<keyword evidence="7" id="KW-0732">Signal</keyword>
<name>A0ABY9C7U8_VITVI</name>
<evidence type="ECO:0000256" key="7">
    <source>
        <dbReference type="SAM" id="SignalP"/>
    </source>
</evidence>
<reference evidence="8 9" key="1">
    <citation type="journal article" date="2023" name="Hortic Res">
        <title>The complete reference genome for grapevine (Vitis vinifera L.) genetics and breeding.</title>
        <authorList>
            <person name="Shi X."/>
            <person name="Cao S."/>
            <person name="Wang X."/>
            <person name="Huang S."/>
            <person name="Wang Y."/>
            <person name="Liu Z."/>
            <person name="Liu W."/>
            <person name="Leng X."/>
            <person name="Peng Y."/>
            <person name="Wang N."/>
            <person name="Wang Y."/>
            <person name="Ma Z."/>
            <person name="Xu X."/>
            <person name="Zhang F."/>
            <person name="Xue H."/>
            <person name="Zhong H."/>
            <person name="Wang Y."/>
            <person name="Zhang K."/>
            <person name="Velt A."/>
            <person name="Avia K."/>
            <person name="Holtgrawe D."/>
            <person name="Grimplet J."/>
            <person name="Matus J.T."/>
            <person name="Ware D."/>
            <person name="Wu X."/>
            <person name="Wang H."/>
            <person name="Liu C."/>
            <person name="Fang Y."/>
            <person name="Rustenholz C."/>
            <person name="Cheng Z."/>
            <person name="Xiao H."/>
            <person name="Zhou Y."/>
        </authorList>
    </citation>
    <scope>NUCLEOTIDE SEQUENCE [LARGE SCALE GENOMIC DNA]</scope>
    <source>
        <strain evidence="9">cv. Pinot noir / PN40024</strain>
        <tissue evidence="8">Leaf</tissue>
    </source>
</reference>
<feature type="chain" id="PRO_5045151521" description="Ubiquitin-like-conjugating enzyme ATG10" evidence="7">
    <location>
        <begin position="21"/>
        <end position="323"/>
    </location>
</feature>
<evidence type="ECO:0000256" key="5">
    <source>
        <dbReference type="ARBA" id="ARBA00023006"/>
    </source>
</evidence>
<evidence type="ECO:0000256" key="1">
    <source>
        <dbReference type="ARBA" id="ARBA00005696"/>
    </source>
</evidence>
<evidence type="ECO:0000256" key="2">
    <source>
        <dbReference type="ARBA" id="ARBA00021099"/>
    </source>
</evidence>
<evidence type="ECO:0000256" key="6">
    <source>
        <dbReference type="ARBA" id="ARBA00029833"/>
    </source>
</evidence>
<proteinExistence type="inferred from homology"/>
<evidence type="ECO:0000256" key="3">
    <source>
        <dbReference type="ARBA" id="ARBA00022679"/>
    </source>
</evidence>
<dbReference type="InterPro" id="IPR007135">
    <property type="entry name" value="Atg3/Atg10"/>
</dbReference>
<dbReference type="Pfam" id="PF03987">
    <property type="entry name" value="Autophagy_act_C"/>
    <property type="match status" value="1"/>
</dbReference>
<keyword evidence="4" id="KW-0833">Ubl conjugation pathway</keyword>
<dbReference type="Gene3D" id="3.30.1460.50">
    <property type="match status" value="1"/>
</dbReference>
<evidence type="ECO:0000313" key="8">
    <source>
        <dbReference type="EMBL" id="WJZ91398.1"/>
    </source>
</evidence>
<keyword evidence="5" id="KW-0072">Autophagy</keyword>
<organism evidence="8 9">
    <name type="scientific">Vitis vinifera</name>
    <name type="common">Grape</name>
    <dbReference type="NCBI Taxonomy" id="29760"/>
    <lineage>
        <taxon>Eukaryota</taxon>
        <taxon>Viridiplantae</taxon>
        <taxon>Streptophyta</taxon>
        <taxon>Embryophyta</taxon>
        <taxon>Tracheophyta</taxon>
        <taxon>Spermatophyta</taxon>
        <taxon>Magnoliopsida</taxon>
        <taxon>eudicotyledons</taxon>
        <taxon>Gunneridae</taxon>
        <taxon>Pentapetalae</taxon>
        <taxon>rosids</taxon>
        <taxon>Vitales</taxon>
        <taxon>Vitaceae</taxon>
        <taxon>Viteae</taxon>
        <taxon>Vitis</taxon>
    </lineage>
</organism>
<dbReference type="PANTHER" id="PTHR14957">
    <property type="entry name" value="UBIQUITIN-LIKE-CONJUGATING ENZYME ATG10"/>
    <property type="match status" value="1"/>
</dbReference>
<comment type="similarity">
    <text evidence="1">Belongs to the ATG10 family.</text>
</comment>
<keyword evidence="9" id="KW-1185">Reference proteome</keyword>
<accession>A0ABY9C7U8</accession>